<dbReference type="STRING" id="1123510.GCA_000620025_00360"/>
<name>A0A348HES6_9GAMM</name>
<feature type="transmembrane region" description="Helical" evidence="1">
    <location>
        <begin position="423"/>
        <end position="443"/>
    </location>
</feature>
<dbReference type="Proteomes" id="UP000267342">
    <property type="component" value="Chromosome"/>
</dbReference>
<gene>
    <name evidence="2" type="ORF">ZBT109_1368</name>
</gene>
<dbReference type="KEGG" id="zpl:ZBT109_1368"/>
<keyword evidence="1" id="KW-0812">Transmembrane</keyword>
<accession>A0A348HES6</accession>
<feature type="transmembrane region" description="Helical" evidence="1">
    <location>
        <begin position="61"/>
        <end position="80"/>
    </location>
</feature>
<evidence type="ECO:0000256" key="1">
    <source>
        <dbReference type="SAM" id="Phobius"/>
    </source>
</evidence>
<dbReference type="InterPro" id="IPR007383">
    <property type="entry name" value="DUF445"/>
</dbReference>
<keyword evidence="3" id="KW-1185">Reference proteome</keyword>
<dbReference type="AlphaFoldDB" id="A0A348HES6"/>
<dbReference type="Pfam" id="PF04286">
    <property type="entry name" value="DUF445"/>
    <property type="match status" value="1"/>
</dbReference>
<keyword evidence="1" id="KW-1133">Transmembrane helix</keyword>
<dbReference type="PANTHER" id="PTHR38442">
    <property type="entry name" value="INNER MEMBRANE PROTEIN-RELATED"/>
    <property type="match status" value="1"/>
</dbReference>
<sequence length="447" mass="50870">MPHSNPKPTGSWLARHRGGVALCCSLVGFVLAEVASHFRLLPEDLLTLVRAFFEGALVGSLADWFAVTAIFHYIPIPLLARHTHLLARKRASMTEGIADMVQNRWLSPAAIRTWLDRVSFCDLLAGYLFAKQGGMTRLETFSQRGLSFLAHHVTHSSVTLMLCRFWQRTLHRCPLPKKLTPWLLRMLRHPGMEDQLYQRMACLIEMLQRHPRIMASVSTSLANQLQLSATSSTWARTRLWIGKRFLKGDDDADKLRYLLEKALTGLQQQLLDMAEDPHHPTRRIVRRQLFLAVRKADHNGQSAQLVETIWQRVLPVLTHADTAEQMAHRIQNELSSLMTNDMHLQKTIHAFVSHQVRLLLVEPARRQFWDEYLRIQCVGLLERYPHVVGNIVRESLSPARMSTDQMVKQIEDKVGQEMQWIRVNGAVVGGLVATGLALLRLAISALG</sequence>
<proteinExistence type="predicted"/>
<dbReference type="PANTHER" id="PTHR38442:SF1">
    <property type="entry name" value="INNER MEMBRANE PROTEIN"/>
    <property type="match status" value="1"/>
</dbReference>
<dbReference type="GO" id="GO:0005886">
    <property type="term" value="C:plasma membrane"/>
    <property type="evidence" value="ECO:0007669"/>
    <property type="project" value="TreeGrafter"/>
</dbReference>
<dbReference type="RefSeq" id="WP_027705723.1">
    <property type="nucleotide sequence ID" value="NZ_AP018933.1"/>
</dbReference>
<evidence type="ECO:0000313" key="2">
    <source>
        <dbReference type="EMBL" id="BBG30128.1"/>
    </source>
</evidence>
<protein>
    <submittedName>
        <fullName evidence="2">Predicted membrane protein</fullName>
    </submittedName>
</protein>
<feature type="transmembrane region" description="Helical" evidence="1">
    <location>
        <begin position="20"/>
        <end position="41"/>
    </location>
</feature>
<keyword evidence="1" id="KW-0472">Membrane</keyword>
<organism evidence="2 3">
    <name type="scientific">Zymobacter palmae</name>
    <dbReference type="NCBI Taxonomy" id="33074"/>
    <lineage>
        <taxon>Bacteria</taxon>
        <taxon>Pseudomonadati</taxon>
        <taxon>Pseudomonadota</taxon>
        <taxon>Gammaproteobacteria</taxon>
        <taxon>Oceanospirillales</taxon>
        <taxon>Halomonadaceae</taxon>
        <taxon>Zymobacter group</taxon>
        <taxon>Zymobacter</taxon>
    </lineage>
</organism>
<reference evidence="2 3" key="1">
    <citation type="submission" date="2018-09" db="EMBL/GenBank/DDBJ databases">
        <title>Zymobacter palmae IAM14233 (=T109) whole genome analysis.</title>
        <authorList>
            <person name="Yanase H."/>
        </authorList>
    </citation>
    <scope>NUCLEOTIDE SEQUENCE [LARGE SCALE GENOMIC DNA]</scope>
    <source>
        <strain evidence="2 3">IAM14233</strain>
    </source>
</reference>
<evidence type="ECO:0000313" key="3">
    <source>
        <dbReference type="Proteomes" id="UP000267342"/>
    </source>
</evidence>
<dbReference type="EMBL" id="AP018933">
    <property type="protein sequence ID" value="BBG30128.1"/>
    <property type="molecule type" value="Genomic_DNA"/>
</dbReference>